<reference evidence="1" key="1">
    <citation type="submission" date="2023-03" db="EMBL/GenBank/DDBJ databases">
        <title>Actinorhabdospora filicis NBRC 111898.</title>
        <authorList>
            <person name="Ichikawa N."/>
            <person name="Sato H."/>
            <person name="Tonouchi N."/>
        </authorList>
    </citation>
    <scope>NUCLEOTIDE SEQUENCE</scope>
    <source>
        <strain evidence="1">NBRC 111898</strain>
    </source>
</reference>
<dbReference type="AlphaFoldDB" id="A0A9W6W4S3"/>
<accession>A0A9W6W4S3</accession>
<evidence type="ECO:0000313" key="2">
    <source>
        <dbReference type="Proteomes" id="UP001165079"/>
    </source>
</evidence>
<evidence type="ECO:0000313" key="1">
    <source>
        <dbReference type="EMBL" id="GLZ79582.1"/>
    </source>
</evidence>
<organism evidence="1 2">
    <name type="scientific">Actinorhabdospora filicis</name>
    <dbReference type="NCBI Taxonomy" id="1785913"/>
    <lineage>
        <taxon>Bacteria</taxon>
        <taxon>Bacillati</taxon>
        <taxon>Actinomycetota</taxon>
        <taxon>Actinomycetes</taxon>
        <taxon>Micromonosporales</taxon>
        <taxon>Micromonosporaceae</taxon>
        <taxon>Actinorhabdospora</taxon>
    </lineage>
</organism>
<dbReference type="EMBL" id="BSTX01000003">
    <property type="protein sequence ID" value="GLZ79582.1"/>
    <property type="molecule type" value="Genomic_DNA"/>
</dbReference>
<gene>
    <name evidence="1" type="ORF">Afil01_43890</name>
</gene>
<proteinExistence type="predicted"/>
<dbReference type="RefSeq" id="WP_285664733.1">
    <property type="nucleotide sequence ID" value="NZ_BSTX01000003.1"/>
</dbReference>
<protein>
    <submittedName>
        <fullName evidence="1">Uncharacterized protein</fullName>
    </submittedName>
</protein>
<sequence>MTVLRRIADAITERLVPHAEAAAAGQICKQMGTCPGGGANYCCRPTSGGMWACIC</sequence>
<name>A0A9W6W4S3_9ACTN</name>
<dbReference type="Proteomes" id="UP001165079">
    <property type="component" value="Unassembled WGS sequence"/>
</dbReference>
<keyword evidence="2" id="KW-1185">Reference proteome</keyword>
<comment type="caution">
    <text evidence="1">The sequence shown here is derived from an EMBL/GenBank/DDBJ whole genome shotgun (WGS) entry which is preliminary data.</text>
</comment>